<gene>
    <name evidence="3" type="ORF">C8J24_1746</name>
</gene>
<keyword evidence="4" id="KW-1185">Reference proteome</keyword>
<dbReference type="SMART" id="SM00267">
    <property type="entry name" value="GGDEF"/>
    <property type="match status" value="1"/>
</dbReference>
<dbReference type="Gene3D" id="3.30.450.40">
    <property type="match status" value="1"/>
</dbReference>
<evidence type="ECO:0000259" key="2">
    <source>
        <dbReference type="PROSITE" id="PS50887"/>
    </source>
</evidence>
<dbReference type="InterPro" id="IPR001633">
    <property type="entry name" value="EAL_dom"/>
</dbReference>
<reference evidence="3 4" key="1">
    <citation type="submission" date="2018-04" db="EMBL/GenBank/DDBJ databases">
        <title>Genomic Encyclopedia of Type Strains, Phase III (KMG-III): the genomes of soil and plant-associated and newly described type strains.</title>
        <authorList>
            <person name="Whitman W."/>
        </authorList>
    </citation>
    <scope>NUCLEOTIDE SEQUENCE [LARGE SCALE GENOMIC DNA]</scope>
    <source>
        <strain evidence="3 4">NW12</strain>
    </source>
</reference>
<dbReference type="InterPro" id="IPR050706">
    <property type="entry name" value="Cyclic-di-GMP_PDE-like"/>
</dbReference>
<dbReference type="InterPro" id="IPR000160">
    <property type="entry name" value="GGDEF_dom"/>
</dbReference>
<dbReference type="PANTHER" id="PTHR33121">
    <property type="entry name" value="CYCLIC DI-GMP PHOSPHODIESTERASE PDEF"/>
    <property type="match status" value="1"/>
</dbReference>
<dbReference type="SUPFAM" id="SSF141868">
    <property type="entry name" value="EAL domain-like"/>
    <property type="match status" value="1"/>
</dbReference>
<evidence type="ECO:0000313" key="4">
    <source>
        <dbReference type="Proteomes" id="UP000240996"/>
    </source>
</evidence>
<evidence type="ECO:0000259" key="1">
    <source>
        <dbReference type="PROSITE" id="PS50883"/>
    </source>
</evidence>
<dbReference type="InterPro" id="IPR003018">
    <property type="entry name" value="GAF"/>
</dbReference>
<dbReference type="InterPro" id="IPR035919">
    <property type="entry name" value="EAL_sf"/>
</dbReference>
<dbReference type="Proteomes" id="UP000240996">
    <property type="component" value="Unassembled WGS sequence"/>
</dbReference>
<dbReference type="GO" id="GO:0071111">
    <property type="term" value="F:cyclic-guanylate-specific phosphodiesterase activity"/>
    <property type="evidence" value="ECO:0007669"/>
    <property type="project" value="InterPro"/>
</dbReference>
<protein>
    <submittedName>
        <fullName evidence="3">Diguanylate cyclase/phosphodiesterase</fullName>
    </submittedName>
</protein>
<dbReference type="SUPFAM" id="SSF55781">
    <property type="entry name" value="GAF domain-like"/>
    <property type="match status" value="1"/>
</dbReference>
<sequence length="630" mass="67793">MAYDFSMTDLSYSVGDDTQRVVLQLQNAILKRIARGESLDVTCRSLCEQVEQLVPGVICSVLTVDRAGRMHPLAGPSLPESYSQAIDGAAIGPLAGSCGTAAYLGIDVSVADIATDPRWADFKHLVAPLGLRGCWSSPISNPDGLTVATFAFYYREARGPTAFERVLVEHCLHLCLIAIDRHNRVVEHERRAFTDTLTELPNRAAFNAALADIRGRSVARWALFVLDLDNLKVINDTFGHPAGDAVLRIVGQRIAAAGEPGRTFRVGGDEFALILESADDLAEPDAIAQRILDALGRPADCGGQIVVPRATIGGAVYIAGDPVTAPVRQNADFALYHAKDTARGSFVMYSAALGSSMTRRLHAIRDVSAALCDGRIEAYYQPIFRLDTREIVGLEALCRMRIDDRIISAAAFHEATSDARVSTALTERMMGLVAADIRTWLDLGLAIQHVGINVSSEDLSGGAIARVLASAFERHDVSLEHVILEVTETVYMGRGDQAIQEAIRALRDHGIRVALDDFGTGFASLTHLLTVPVDVIKIDKTFVDHLEPDSVSATIVEGLIRVAKKMGIRIVAEGIESDQQIAQLRAIGCVLGQGFVFSPAVDRDATTALLAMHGQREARRVGGGGMARAS</sequence>
<dbReference type="SMART" id="SM00065">
    <property type="entry name" value="GAF"/>
    <property type="match status" value="1"/>
</dbReference>
<accession>A0A2T4YPT2</accession>
<dbReference type="Gene3D" id="3.20.20.450">
    <property type="entry name" value="EAL domain"/>
    <property type="match status" value="1"/>
</dbReference>
<dbReference type="Pfam" id="PF00990">
    <property type="entry name" value="GGDEF"/>
    <property type="match status" value="1"/>
</dbReference>
<proteinExistence type="predicted"/>
<dbReference type="PROSITE" id="PS50887">
    <property type="entry name" value="GGDEF"/>
    <property type="match status" value="1"/>
</dbReference>
<dbReference type="Gene3D" id="3.30.70.270">
    <property type="match status" value="1"/>
</dbReference>
<dbReference type="AlphaFoldDB" id="A0A2T4YPT2"/>
<dbReference type="SUPFAM" id="SSF55073">
    <property type="entry name" value="Nucleotide cyclase"/>
    <property type="match status" value="1"/>
</dbReference>
<dbReference type="EMBL" id="PZZN01000002">
    <property type="protein sequence ID" value="PTM45522.1"/>
    <property type="molecule type" value="Genomic_DNA"/>
</dbReference>
<feature type="domain" description="GGDEF" evidence="2">
    <location>
        <begin position="219"/>
        <end position="351"/>
    </location>
</feature>
<dbReference type="Pfam" id="PF00563">
    <property type="entry name" value="EAL"/>
    <property type="match status" value="1"/>
</dbReference>
<dbReference type="CDD" id="cd01949">
    <property type="entry name" value="GGDEF"/>
    <property type="match status" value="1"/>
</dbReference>
<dbReference type="NCBIfam" id="TIGR00254">
    <property type="entry name" value="GGDEF"/>
    <property type="match status" value="1"/>
</dbReference>
<evidence type="ECO:0000313" key="3">
    <source>
        <dbReference type="EMBL" id="PTM45522.1"/>
    </source>
</evidence>
<dbReference type="SMART" id="SM00052">
    <property type="entry name" value="EAL"/>
    <property type="match status" value="1"/>
</dbReference>
<dbReference type="InterPro" id="IPR029016">
    <property type="entry name" value="GAF-like_dom_sf"/>
</dbReference>
<dbReference type="CDD" id="cd01948">
    <property type="entry name" value="EAL"/>
    <property type="match status" value="1"/>
</dbReference>
<name>A0A2T4YPT2_9SPHN</name>
<dbReference type="Pfam" id="PF13185">
    <property type="entry name" value="GAF_2"/>
    <property type="match status" value="1"/>
</dbReference>
<dbReference type="PROSITE" id="PS50883">
    <property type="entry name" value="EAL"/>
    <property type="match status" value="1"/>
</dbReference>
<feature type="domain" description="EAL" evidence="1">
    <location>
        <begin position="360"/>
        <end position="614"/>
    </location>
</feature>
<comment type="caution">
    <text evidence="3">The sequence shown here is derived from an EMBL/GenBank/DDBJ whole genome shotgun (WGS) entry which is preliminary data.</text>
</comment>
<dbReference type="InterPro" id="IPR043128">
    <property type="entry name" value="Rev_trsase/Diguanyl_cyclase"/>
</dbReference>
<dbReference type="PANTHER" id="PTHR33121:SF70">
    <property type="entry name" value="SIGNALING PROTEIN YKOW"/>
    <property type="match status" value="1"/>
</dbReference>
<organism evidence="3 4">
    <name type="scientific">Sphingomonas aerolata</name>
    <dbReference type="NCBI Taxonomy" id="185951"/>
    <lineage>
        <taxon>Bacteria</taxon>
        <taxon>Pseudomonadati</taxon>
        <taxon>Pseudomonadota</taxon>
        <taxon>Alphaproteobacteria</taxon>
        <taxon>Sphingomonadales</taxon>
        <taxon>Sphingomonadaceae</taxon>
        <taxon>Sphingomonas</taxon>
    </lineage>
</organism>
<dbReference type="InterPro" id="IPR029787">
    <property type="entry name" value="Nucleotide_cyclase"/>
</dbReference>